<dbReference type="Proteomes" id="UP000282654">
    <property type="component" value="Unassembled WGS sequence"/>
</dbReference>
<proteinExistence type="predicted"/>
<dbReference type="SUPFAM" id="SSF56770">
    <property type="entry name" value="HydA/Nqo6-like"/>
    <property type="match status" value="1"/>
</dbReference>
<dbReference type="EMBL" id="RKRE01000001">
    <property type="protein sequence ID" value="RPF49820.1"/>
    <property type="molecule type" value="Genomic_DNA"/>
</dbReference>
<evidence type="ECO:0000256" key="1">
    <source>
        <dbReference type="ARBA" id="ARBA00023002"/>
    </source>
</evidence>
<dbReference type="InterPro" id="IPR037024">
    <property type="entry name" value="NiFe_Hase_small_N_sf"/>
</dbReference>
<keyword evidence="4" id="KW-1185">Reference proteome</keyword>
<feature type="domain" description="NADH:ubiquinone oxidoreductase-like 20kDa subunit" evidence="2">
    <location>
        <begin position="14"/>
        <end position="179"/>
    </location>
</feature>
<dbReference type="PANTHER" id="PTHR42845:SF2">
    <property type="entry name" value="F420-NON-REDUCING HYDROGENASE VHU SUBUNIT G"/>
    <property type="match status" value="1"/>
</dbReference>
<reference evidence="3 4" key="1">
    <citation type="submission" date="2018-11" db="EMBL/GenBank/DDBJ databases">
        <title>Genomic Encyclopedia of Type Strains, Phase IV (KMG-IV): sequencing the most valuable type-strain genomes for metagenomic binning, comparative biology and taxonomic classification.</title>
        <authorList>
            <person name="Goeker M."/>
        </authorList>
    </citation>
    <scope>NUCLEOTIDE SEQUENCE [LARGE SCALE GENOMIC DNA]</scope>
    <source>
        <strain evidence="3 4">DSM 102936</strain>
    </source>
</reference>
<dbReference type="AlphaFoldDB" id="A0A3N5B2M1"/>
<dbReference type="Pfam" id="PF01058">
    <property type="entry name" value="Oxidored_q6"/>
    <property type="match status" value="1"/>
</dbReference>
<evidence type="ECO:0000313" key="4">
    <source>
        <dbReference type="Proteomes" id="UP000282654"/>
    </source>
</evidence>
<evidence type="ECO:0000259" key="2">
    <source>
        <dbReference type="Pfam" id="PF01058"/>
    </source>
</evidence>
<comment type="caution">
    <text evidence="3">The sequence shown here is derived from an EMBL/GenBank/DDBJ whole genome shotgun (WGS) entry which is preliminary data.</text>
</comment>
<dbReference type="PANTHER" id="PTHR42845">
    <property type="entry name" value="COENZYME F420-REDUCING HYDROGENASE, GAMMA SUBUNIT"/>
    <property type="match status" value="1"/>
</dbReference>
<dbReference type="RefSeq" id="WP_123927890.1">
    <property type="nucleotide sequence ID" value="NZ_RKRE01000001.1"/>
</dbReference>
<gene>
    <name evidence="3" type="ORF">EDD75_0644</name>
</gene>
<dbReference type="OrthoDB" id="9787729at2"/>
<dbReference type="InterPro" id="IPR051349">
    <property type="entry name" value="Hydrogenase_assoc-protein"/>
</dbReference>
<evidence type="ECO:0000313" key="3">
    <source>
        <dbReference type="EMBL" id="RPF49820.1"/>
    </source>
</evidence>
<dbReference type="GO" id="GO:0016491">
    <property type="term" value="F:oxidoreductase activity"/>
    <property type="evidence" value="ECO:0007669"/>
    <property type="project" value="UniProtKB-KW"/>
</dbReference>
<organism evidence="3 4">
    <name type="scientific">Thermodesulfitimonas autotrophica</name>
    <dbReference type="NCBI Taxonomy" id="1894989"/>
    <lineage>
        <taxon>Bacteria</taxon>
        <taxon>Bacillati</taxon>
        <taxon>Bacillota</taxon>
        <taxon>Clostridia</taxon>
        <taxon>Thermoanaerobacterales</taxon>
        <taxon>Thermoanaerobacteraceae</taxon>
        <taxon>Thermodesulfitimonas</taxon>
    </lineage>
</organism>
<accession>A0A3N5B2M1</accession>
<dbReference type="InterPro" id="IPR006137">
    <property type="entry name" value="NADH_UbQ_OxRdtase-like_20kDa"/>
</dbReference>
<name>A0A3N5B2M1_9THEO</name>
<keyword evidence="1" id="KW-0560">Oxidoreductase</keyword>
<dbReference type="Gene3D" id="3.40.50.700">
    <property type="entry name" value="NADH:ubiquinone oxidoreductase-like, 20kDa subunit"/>
    <property type="match status" value="1"/>
</dbReference>
<protein>
    <submittedName>
        <fullName evidence="3">F420-non-reducing hydrogenase subunit G</fullName>
    </submittedName>
</protein>
<sequence length="324" mass="34555">MSKLKVILNWAASCGGCDVSLLDVGRPILDLPEKIEILYWPVALDFKRPDLAALPDGSVDVGIINGAIRTAEQEEEAKIFRAKCRTIVAYGSCACFGGIPGLGNQFTAEELLKRAYIEAPSNANEEGVLPQPVSERGNFALTLPAFSPAIRSLDQVIPVDYYVPGCPPSTSTIVSFLGALGAVAGKEREERYFAADKALCYDCPRAQAKEAKKVARLYRPHQQVADPERCLLEQGIFCMGIATRSGCGARCVRANMPCRGCYGPLPGADDPGAGALSALAGLAGEGEDYLPPPKVLDVLEAVKDAVGTFYTFTLPVATLNKKRG</sequence>
<dbReference type="GO" id="GO:0051536">
    <property type="term" value="F:iron-sulfur cluster binding"/>
    <property type="evidence" value="ECO:0007669"/>
    <property type="project" value="InterPro"/>
</dbReference>